<feature type="compositionally biased region" description="Basic and acidic residues" evidence="1">
    <location>
        <begin position="1"/>
        <end position="14"/>
    </location>
</feature>
<reference evidence="2 3" key="1">
    <citation type="submission" date="2015-09" db="EMBL/GenBank/DDBJ databases">
        <title>Draft genome sequence of Alicyclobacillus ferrooxydans DSM 22381.</title>
        <authorList>
            <person name="Hemp J."/>
        </authorList>
    </citation>
    <scope>NUCLEOTIDE SEQUENCE [LARGE SCALE GENOMIC DNA]</scope>
    <source>
        <strain evidence="2 3">TC-34</strain>
    </source>
</reference>
<dbReference type="SUPFAM" id="SSF103642">
    <property type="entry name" value="Sec-C motif"/>
    <property type="match status" value="1"/>
</dbReference>
<proteinExistence type="predicted"/>
<feature type="compositionally biased region" description="Basic and acidic residues" evidence="1">
    <location>
        <begin position="47"/>
        <end position="87"/>
    </location>
</feature>
<evidence type="ECO:0008006" key="4">
    <source>
        <dbReference type="Google" id="ProtNLM"/>
    </source>
</evidence>
<dbReference type="EMBL" id="LJCO01000077">
    <property type="protein sequence ID" value="KPV42400.1"/>
    <property type="molecule type" value="Genomic_DNA"/>
</dbReference>
<protein>
    <recommendedName>
        <fullName evidence="4">Zinc chelation protein SecC</fullName>
    </recommendedName>
</protein>
<keyword evidence="3" id="KW-1185">Reference proteome</keyword>
<comment type="caution">
    <text evidence="2">The sequence shown here is derived from an EMBL/GenBank/DDBJ whole genome shotgun (WGS) entry which is preliminary data.</text>
</comment>
<dbReference type="PATRIC" id="fig|471514.4.peg.4955"/>
<dbReference type="Gene3D" id="3.10.450.50">
    <property type="match status" value="1"/>
</dbReference>
<evidence type="ECO:0000256" key="1">
    <source>
        <dbReference type="SAM" id="MobiDB-lite"/>
    </source>
</evidence>
<evidence type="ECO:0000313" key="3">
    <source>
        <dbReference type="Proteomes" id="UP000050482"/>
    </source>
</evidence>
<dbReference type="AlphaFoldDB" id="A0A0P9EI34"/>
<accession>A0A0P9EI34</accession>
<sequence>MLDKHGGEPMKVGRNDPCPCGSGKKFKKCCIDKPEYNQVAAPAAPTEHTHDFPHGAGHDHNHNHDHNHDNHHDHSHHDDHHHDHEHSSQPGVIGASPVALWDNSSSQQSASSKRSKKSSRFEILSESMEVGLQQLESGDDEGAAGKWLQGWVWLLEYADSEGLKSLEAVDAHMRGEAGDSVSNWVQDFEACLGNLSMHDEDWAIVHLRMIRDLLSTFPDTDKEIIFAMRESEAETLFVLGRREEGDAHFADLVRDFPENAWSYMGWGDMYSPAFFQDRWAKDPSRAREIYKRGLGPEVTTDREEIEERIRLLGDE</sequence>
<name>A0A0P9EI34_9BACL</name>
<dbReference type="Proteomes" id="UP000050482">
    <property type="component" value="Unassembled WGS sequence"/>
</dbReference>
<dbReference type="InterPro" id="IPR004027">
    <property type="entry name" value="SEC_C_motif"/>
</dbReference>
<dbReference type="STRING" id="471514.AN477_17480"/>
<evidence type="ECO:0000313" key="2">
    <source>
        <dbReference type="EMBL" id="KPV42400.1"/>
    </source>
</evidence>
<gene>
    <name evidence="2" type="ORF">AN477_17480</name>
</gene>
<dbReference type="Pfam" id="PF02810">
    <property type="entry name" value="SEC-C"/>
    <property type="match status" value="1"/>
</dbReference>
<feature type="region of interest" description="Disordered" evidence="1">
    <location>
        <begin position="43"/>
        <end position="97"/>
    </location>
</feature>
<organism evidence="2 3">
    <name type="scientific">Alicyclobacillus ferrooxydans</name>
    <dbReference type="NCBI Taxonomy" id="471514"/>
    <lineage>
        <taxon>Bacteria</taxon>
        <taxon>Bacillati</taxon>
        <taxon>Bacillota</taxon>
        <taxon>Bacilli</taxon>
        <taxon>Bacillales</taxon>
        <taxon>Alicyclobacillaceae</taxon>
        <taxon>Alicyclobacillus</taxon>
    </lineage>
</organism>
<feature type="region of interest" description="Disordered" evidence="1">
    <location>
        <begin position="1"/>
        <end position="23"/>
    </location>
</feature>